<keyword evidence="3" id="KW-1185">Reference proteome</keyword>
<dbReference type="Gene3D" id="3.40.1580.10">
    <property type="entry name" value="SMI1/KNR4-like"/>
    <property type="match status" value="1"/>
</dbReference>
<evidence type="ECO:0000259" key="1">
    <source>
        <dbReference type="Pfam" id="PF09346"/>
    </source>
</evidence>
<dbReference type="KEGG" id="ccro:CMC5_039370"/>
<reference evidence="2 3" key="1">
    <citation type="submission" date="2015-07" db="EMBL/GenBank/DDBJ databases">
        <title>Genome analysis of myxobacterium Chondromyces crocatus Cm c5 reveals a high potential for natural compound synthesis and the genetic basis for the loss of fruiting body formation.</title>
        <authorList>
            <person name="Zaburannyi N."/>
            <person name="Bunk B."/>
            <person name="Maier J."/>
            <person name="Overmann J."/>
            <person name="Mueller R."/>
        </authorList>
    </citation>
    <scope>NUCLEOTIDE SEQUENCE [LARGE SCALE GENOMIC DNA]</scope>
    <source>
        <strain evidence="2 3">Cm c5</strain>
    </source>
</reference>
<dbReference type="Proteomes" id="UP000067626">
    <property type="component" value="Chromosome"/>
</dbReference>
<evidence type="ECO:0000313" key="3">
    <source>
        <dbReference type="Proteomes" id="UP000067626"/>
    </source>
</evidence>
<dbReference type="STRING" id="52.CMC5_039370"/>
<feature type="domain" description="Knr4/Smi1-like" evidence="1">
    <location>
        <begin position="31"/>
        <end position="149"/>
    </location>
</feature>
<accession>A0A0K1EFY8</accession>
<dbReference type="SUPFAM" id="SSF160631">
    <property type="entry name" value="SMI1/KNR4-like"/>
    <property type="match status" value="1"/>
</dbReference>
<dbReference type="EMBL" id="CP012159">
    <property type="protein sequence ID" value="AKT39786.1"/>
    <property type="molecule type" value="Genomic_DNA"/>
</dbReference>
<dbReference type="InterPro" id="IPR037883">
    <property type="entry name" value="Knr4/Smi1-like_sf"/>
</dbReference>
<evidence type="ECO:0000313" key="2">
    <source>
        <dbReference type="EMBL" id="AKT39786.1"/>
    </source>
</evidence>
<name>A0A0K1EFY8_CHOCO</name>
<gene>
    <name evidence="2" type="ORF">CMC5_039370</name>
</gene>
<sequence>MDSDLAESVAALKDIFTRRGIPATFGKSDPAVIEELRKTLRIPSRYRAFLLEADPVDVETATPVERVRLIPASKLAAEQVGVTNGEAAAPPGWRKSWVLIGRSALLGDPYFLDISKLDAEGDCPVFTCMQGTESLKPELCASSFQQFLRILATAMEVATGFRENDVDDEDEAIFREALAPKIKTLDSAALRAGHWT</sequence>
<dbReference type="Pfam" id="PF09346">
    <property type="entry name" value="SMI1_KNR4"/>
    <property type="match status" value="1"/>
</dbReference>
<protein>
    <recommendedName>
        <fullName evidence="1">Knr4/Smi1-like domain-containing protein</fullName>
    </recommendedName>
</protein>
<dbReference type="RefSeq" id="WP_245678517.1">
    <property type="nucleotide sequence ID" value="NZ_CP012159.1"/>
</dbReference>
<proteinExistence type="predicted"/>
<dbReference type="AlphaFoldDB" id="A0A0K1EFY8"/>
<dbReference type="InterPro" id="IPR018958">
    <property type="entry name" value="Knr4/Smi1-like_dom"/>
</dbReference>
<organism evidence="2 3">
    <name type="scientific">Chondromyces crocatus</name>
    <dbReference type="NCBI Taxonomy" id="52"/>
    <lineage>
        <taxon>Bacteria</taxon>
        <taxon>Pseudomonadati</taxon>
        <taxon>Myxococcota</taxon>
        <taxon>Polyangia</taxon>
        <taxon>Polyangiales</taxon>
        <taxon>Polyangiaceae</taxon>
        <taxon>Chondromyces</taxon>
    </lineage>
</organism>